<proteinExistence type="predicted"/>
<gene>
    <name evidence="4" type="ORF">C7I85_22965</name>
</gene>
<accession>A0A2P7S3U2</accession>
<reference evidence="4 5" key="1">
    <citation type="submission" date="2018-03" db="EMBL/GenBank/DDBJ databases">
        <title>The draft genome of Mesorhizobium soli JCM 19897.</title>
        <authorList>
            <person name="Li L."/>
            <person name="Liu L."/>
            <person name="Liang L."/>
            <person name="Wang T."/>
            <person name="Zhang X."/>
        </authorList>
    </citation>
    <scope>NUCLEOTIDE SEQUENCE [LARGE SCALE GENOMIC DNA]</scope>
    <source>
        <strain evidence="4 5">JCM 19897</strain>
    </source>
</reference>
<dbReference type="RefSeq" id="WP_106726355.1">
    <property type="nucleotide sequence ID" value="NZ_PXYL01000015.1"/>
</dbReference>
<dbReference type="GO" id="GO:0003700">
    <property type="term" value="F:DNA-binding transcription factor activity"/>
    <property type="evidence" value="ECO:0007669"/>
    <property type="project" value="TreeGrafter"/>
</dbReference>
<feature type="domain" description="HTH tetR-type" evidence="3">
    <location>
        <begin position="6"/>
        <end position="66"/>
    </location>
</feature>
<dbReference type="Pfam" id="PF00440">
    <property type="entry name" value="TetR_N"/>
    <property type="match status" value="1"/>
</dbReference>
<dbReference type="Pfam" id="PF17937">
    <property type="entry name" value="TetR_C_28"/>
    <property type="match status" value="1"/>
</dbReference>
<evidence type="ECO:0000259" key="3">
    <source>
        <dbReference type="PROSITE" id="PS50977"/>
    </source>
</evidence>
<name>A0A2P7S3U2_9HYPH</name>
<evidence type="ECO:0000313" key="4">
    <source>
        <dbReference type="EMBL" id="PSJ57099.1"/>
    </source>
</evidence>
<dbReference type="SUPFAM" id="SSF46689">
    <property type="entry name" value="Homeodomain-like"/>
    <property type="match status" value="1"/>
</dbReference>
<evidence type="ECO:0000256" key="2">
    <source>
        <dbReference type="PROSITE-ProRule" id="PRU00335"/>
    </source>
</evidence>
<dbReference type="InterPro" id="IPR009057">
    <property type="entry name" value="Homeodomain-like_sf"/>
</dbReference>
<evidence type="ECO:0000256" key="1">
    <source>
        <dbReference type="ARBA" id="ARBA00023125"/>
    </source>
</evidence>
<dbReference type="Proteomes" id="UP000240653">
    <property type="component" value="Unassembled WGS sequence"/>
</dbReference>
<protein>
    <submittedName>
        <fullName evidence="4">TetR/AcrR family transcriptional regulator</fullName>
    </submittedName>
</protein>
<organism evidence="4 5">
    <name type="scientific">Pseudaminobacter soli</name>
    <name type="common">ex Li et al. 2025</name>
    <dbReference type="NCBI Taxonomy" id="1295366"/>
    <lineage>
        <taxon>Bacteria</taxon>
        <taxon>Pseudomonadati</taxon>
        <taxon>Pseudomonadota</taxon>
        <taxon>Alphaproteobacteria</taxon>
        <taxon>Hyphomicrobiales</taxon>
        <taxon>Phyllobacteriaceae</taxon>
        <taxon>Pseudaminobacter</taxon>
    </lineage>
</organism>
<dbReference type="EMBL" id="PXYL01000015">
    <property type="protein sequence ID" value="PSJ57099.1"/>
    <property type="molecule type" value="Genomic_DNA"/>
</dbReference>
<keyword evidence="5" id="KW-1185">Reference proteome</keyword>
<dbReference type="OrthoDB" id="6973663at2"/>
<dbReference type="PANTHER" id="PTHR30055">
    <property type="entry name" value="HTH-TYPE TRANSCRIPTIONAL REGULATOR RUTR"/>
    <property type="match status" value="1"/>
</dbReference>
<feature type="DNA-binding region" description="H-T-H motif" evidence="2">
    <location>
        <begin position="29"/>
        <end position="48"/>
    </location>
</feature>
<dbReference type="PANTHER" id="PTHR30055:SF148">
    <property type="entry name" value="TETR-FAMILY TRANSCRIPTIONAL REGULATOR"/>
    <property type="match status" value="1"/>
</dbReference>
<comment type="caution">
    <text evidence="4">The sequence shown here is derived from an EMBL/GenBank/DDBJ whole genome shotgun (WGS) entry which is preliminary data.</text>
</comment>
<dbReference type="GO" id="GO:0000976">
    <property type="term" value="F:transcription cis-regulatory region binding"/>
    <property type="evidence" value="ECO:0007669"/>
    <property type="project" value="TreeGrafter"/>
</dbReference>
<dbReference type="PRINTS" id="PR00455">
    <property type="entry name" value="HTHTETR"/>
</dbReference>
<dbReference type="InterPro" id="IPR001647">
    <property type="entry name" value="HTH_TetR"/>
</dbReference>
<dbReference type="InterPro" id="IPR041479">
    <property type="entry name" value="TetR_CgmR_C"/>
</dbReference>
<dbReference type="PROSITE" id="PS50977">
    <property type="entry name" value="HTH_TETR_2"/>
    <property type="match status" value="1"/>
</dbReference>
<sequence length="195" mass="21209">MARPRVIEQGDILDAAERVVVRDGAAHLTLDAVAVEAGISKASVIYDYKSKQQLINAFIRRRMENEEARIQAMTAPFGSAPSAAINGLISAAAERHRDDVRAVAVNMVAALAQDAEARSIVEAVYTRMIASVTETAENPRGAILAFLALEGIKRLELHNLHPWSDAERADILRDIRWLVDAEHLHSQAVDAPTGA</sequence>
<dbReference type="AlphaFoldDB" id="A0A2P7S3U2"/>
<dbReference type="Gene3D" id="1.10.357.10">
    <property type="entry name" value="Tetracycline Repressor, domain 2"/>
    <property type="match status" value="1"/>
</dbReference>
<evidence type="ECO:0000313" key="5">
    <source>
        <dbReference type="Proteomes" id="UP000240653"/>
    </source>
</evidence>
<dbReference type="InterPro" id="IPR050109">
    <property type="entry name" value="HTH-type_TetR-like_transc_reg"/>
</dbReference>
<keyword evidence="1 2" id="KW-0238">DNA-binding</keyword>